<proteinExistence type="predicted"/>
<organism evidence="2 3">
    <name type="scientific">Frigoriglobus tundricola</name>
    <dbReference type="NCBI Taxonomy" id="2774151"/>
    <lineage>
        <taxon>Bacteria</taxon>
        <taxon>Pseudomonadati</taxon>
        <taxon>Planctomycetota</taxon>
        <taxon>Planctomycetia</taxon>
        <taxon>Gemmatales</taxon>
        <taxon>Gemmataceae</taxon>
        <taxon>Frigoriglobus</taxon>
    </lineage>
</organism>
<evidence type="ECO:0000313" key="2">
    <source>
        <dbReference type="EMBL" id="QJW94193.1"/>
    </source>
</evidence>
<name>A0A6M5YLL2_9BACT</name>
<sequence>MIDLLTNALMGMGLIGCLLLTAVLTAVYYLSKSGQLTTLVEKYTKPTDPPPQA</sequence>
<keyword evidence="1" id="KW-0472">Membrane</keyword>
<accession>A0A6M5YLL2</accession>
<dbReference type="EMBL" id="CP053452">
    <property type="protein sequence ID" value="QJW94193.1"/>
    <property type="molecule type" value="Genomic_DNA"/>
</dbReference>
<feature type="transmembrane region" description="Helical" evidence="1">
    <location>
        <begin position="12"/>
        <end position="30"/>
    </location>
</feature>
<keyword evidence="1" id="KW-1133">Transmembrane helix</keyword>
<dbReference type="RefSeq" id="WP_171470237.1">
    <property type="nucleotide sequence ID" value="NZ_CP053452.2"/>
</dbReference>
<evidence type="ECO:0000313" key="3">
    <source>
        <dbReference type="Proteomes" id="UP000503447"/>
    </source>
</evidence>
<protein>
    <submittedName>
        <fullName evidence="2">Uncharacterized protein</fullName>
    </submittedName>
</protein>
<gene>
    <name evidence="2" type="ORF">FTUN_1712</name>
</gene>
<dbReference type="KEGG" id="ftj:FTUN_1712"/>
<evidence type="ECO:0000256" key="1">
    <source>
        <dbReference type="SAM" id="Phobius"/>
    </source>
</evidence>
<dbReference type="AlphaFoldDB" id="A0A6M5YLL2"/>
<keyword evidence="3" id="KW-1185">Reference proteome</keyword>
<dbReference type="Proteomes" id="UP000503447">
    <property type="component" value="Chromosome"/>
</dbReference>
<reference evidence="3" key="1">
    <citation type="submission" date="2020-05" db="EMBL/GenBank/DDBJ databases">
        <title>Frigoriglobus tundricola gen. nov., sp. nov., a psychrotolerant cellulolytic planctomycete of the family Gemmataceae with two divergent copies of 16S rRNA gene.</title>
        <authorList>
            <person name="Kulichevskaya I.S."/>
            <person name="Ivanova A.A."/>
            <person name="Naumoff D.G."/>
            <person name="Beletsky A.V."/>
            <person name="Rijpstra W.I.C."/>
            <person name="Sinninghe Damste J.S."/>
            <person name="Mardanov A.V."/>
            <person name="Ravin N.V."/>
            <person name="Dedysh S.N."/>
        </authorList>
    </citation>
    <scope>NUCLEOTIDE SEQUENCE [LARGE SCALE GENOMIC DNA]</scope>
    <source>
        <strain evidence="3">PL17</strain>
    </source>
</reference>
<keyword evidence="1" id="KW-0812">Transmembrane</keyword>